<reference evidence="4" key="1">
    <citation type="journal article" date="2019" name="Syst. Appl. Microbiol.">
        <title>Flavobacterium circumlabens sp. nov. and Flavobacterium cupreum sp. nov., two psychrotrophic species isolated from Antarctic environmental samples.</title>
        <authorList>
            <person name="Kralova S."/>
            <person name="Busse H.-J."/>
            <person name="Svec P."/>
            <person name="Maslanova I."/>
            <person name="Stankova E."/>
            <person name="Bartak M."/>
            <person name="Sedlacek I."/>
        </authorList>
    </citation>
    <scope>NUCLEOTIDE SEQUENCE [LARGE SCALE GENOMIC DNA]</scope>
    <source>
        <strain evidence="4">CCM 8825</strain>
    </source>
</reference>
<dbReference type="RefSeq" id="WP_127340931.1">
    <property type="nucleotide sequence ID" value="NZ_QWDM01000031.1"/>
</dbReference>
<sequence length="117" mass="13649">MNPISLRINELIEKLFDGNNSKFAKKLGVNEANVRNYRKGTLPKIDFIIKIYENIEFNFDWLLTGKGEILINKEDTIATPSQKELNDLKDFKIKTLEKELERCEEEKKTLENSKSNV</sequence>
<accession>A0A434A068</accession>
<comment type="caution">
    <text evidence="3">The sequence shown here is derived from an EMBL/GenBank/DDBJ whole genome shotgun (WGS) entry which is preliminary data.</text>
</comment>
<organism evidence="3 4">
    <name type="scientific">Flavobacterium cupreum</name>
    <dbReference type="NCBI Taxonomy" id="2133766"/>
    <lineage>
        <taxon>Bacteria</taxon>
        <taxon>Pseudomonadati</taxon>
        <taxon>Bacteroidota</taxon>
        <taxon>Flavobacteriia</taxon>
        <taxon>Flavobacteriales</taxon>
        <taxon>Flavobacteriaceae</taxon>
        <taxon>Flavobacterium</taxon>
    </lineage>
</organism>
<dbReference type="EMBL" id="QWDM01000031">
    <property type="protein sequence ID" value="RUT67756.1"/>
    <property type="molecule type" value="Genomic_DNA"/>
</dbReference>
<dbReference type="Proteomes" id="UP000288102">
    <property type="component" value="Unassembled WGS sequence"/>
</dbReference>
<evidence type="ECO:0000256" key="1">
    <source>
        <dbReference type="SAM" id="Coils"/>
    </source>
</evidence>
<proteinExistence type="predicted"/>
<evidence type="ECO:0000313" key="4">
    <source>
        <dbReference type="Proteomes" id="UP000288102"/>
    </source>
</evidence>
<evidence type="ECO:0000259" key="2">
    <source>
        <dbReference type="PROSITE" id="PS50943"/>
    </source>
</evidence>
<dbReference type="Gene3D" id="1.10.260.40">
    <property type="entry name" value="lambda repressor-like DNA-binding domains"/>
    <property type="match status" value="1"/>
</dbReference>
<gene>
    <name evidence="3" type="ORF">D0817_24650</name>
</gene>
<dbReference type="PROSITE" id="PS50943">
    <property type="entry name" value="HTH_CROC1"/>
    <property type="match status" value="1"/>
</dbReference>
<protein>
    <recommendedName>
        <fullName evidence="2">HTH cro/C1-type domain-containing protein</fullName>
    </recommendedName>
</protein>
<dbReference type="GO" id="GO:0003677">
    <property type="term" value="F:DNA binding"/>
    <property type="evidence" value="ECO:0007669"/>
    <property type="project" value="InterPro"/>
</dbReference>
<dbReference type="SUPFAM" id="SSF47413">
    <property type="entry name" value="lambda repressor-like DNA-binding domains"/>
    <property type="match status" value="1"/>
</dbReference>
<dbReference type="InterPro" id="IPR010982">
    <property type="entry name" value="Lambda_DNA-bd_dom_sf"/>
</dbReference>
<keyword evidence="1" id="KW-0175">Coiled coil</keyword>
<dbReference type="OrthoDB" id="796548at2"/>
<keyword evidence="4" id="KW-1185">Reference proteome</keyword>
<dbReference type="InterPro" id="IPR001387">
    <property type="entry name" value="Cro/C1-type_HTH"/>
</dbReference>
<name>A0A434A068_9FLAO</name>
<evidence type="ECO:0000313" key="3">
    <source>
        <dbReference type="EMBL" id="RUT67756.1"/>
    </source>
</evidence>
<dbReference type="AlphaFoldDB" id="A0A434A068"/>
<feature type="coiled-coil region" evidence="1">
    <location>
        <begin position="86"/>
        <end position="116"/>
    </location>
</feature>
<feature type="domain" description="HTH cro/C1-type" evidence="2">
    <location>
        <begin position="21"/>
        <end position="62"/>
    </location>
</feature>